<dbReference type="Proteomes" id="UP000087766">
    <property type="component" value="Unplaced"/>
</dbReference>
<dbReference type="RefSeq" id="XP_014492679.1">
    <property type="nucleotide sequence ID" value="XM_014637193.1"/>
</dbReference>
<sequence length="116" mass="13311">MAMIEPNCFEEASKHEVWVKAIKEEIKMIEKNNIGELINCPHGKDIIEVKWIYKNRLIPNGTIQKQKARLVAKDYSQQPGIDYNESFAPVARLDTIKVLIALAAQKGWSIYQLDVK</sequence>
<name>A0A1S3TFY3_VIGRR</name>
<dbReference type="Pfam" id="PF07727">
    <property type="entry name" value="RVT_2"/>
    <property type="match status" value="1"/>
</dbReference>
<dbReference type="OrthoDB" id="1917367at2759"/>
<feature type="domain" description="Reverse transcriptase Ty1/copia-type" evidence="1">
    <location>
        <begin position="33"/>
        <end position="116"/>
    </location>
</feature>
<dbReference type="GeneID" id="106755095"/>
<evidence type="ECO:0000313" key="2">
    <source>
        <dbReference type="Proteomes" id="UP000087766"/>
    </source>
</evidence>
<dbReference type="KEGG" id="vra:106755095"/>
<keyword evidence="2" id="KW-1185">Reference proteome</keyword>
<accession>A0A1S3TFY3</accession>
<gene>
    <name evidence="3" type="primary">LOC106755095</name>
</gene>
<organism evidence="2 3">
    <name type="scientific">Vigna radiata var. radiata</name>
    <name type="common">Mung bean</name>
    <name type="synonym">Phaseolus aureus</name>
    <dbReference type="NCBI Taxonomy" id="3916"/>
    <lineage>
        <taxon>Eukaryota</taxon>
        <taxon>Viridiplantae</taxon>
        <taxon>Streptophyta</taxon>
        <taxon>Embryophyta</taxon>
        <taxon>Tracheophyta</taxon>
        <taxon>Spermatophyta</taxon>
        <taxon>Magnoliopsida</taxon>
        <taxon>eudicotyledons</taxon>
        <taxon>Gunneridae</taxon>
        <taxon>Pentapetalae</taxon>
        <taxon>rosids</taxon>
        <taxon>fabids</taxon>
        <taxon>Fabales</taxon>
        <taxon>Fabaceae</taxon>
        <taxon>Papilionoideae</taxon>
        <taxon>50 kb inversion clade</taxon>
        <taxon>NPAAA clade</taxon>
        <taxon>indigoferoid/millettioid clade</taxon>
        <taxon>Phaseoleae</taxon>
        <taxon>Vigna</taxon>
    </lineage>
</organism>
<dbReference type="STRING" id="3916.A0A1S3TFY3"/>
<dbReference type="AlphaFoldDB" id="A0A1S3TFY3"/>
<reference evidence="3" key="1">
    <citation type="submission" date="2025-08" db="UniProtKB">
        <authorList>
            <consortium name="RefSeq"/>
        </authorList>
    </citation>
    <scope>IDENTIFICATION</scope>
    <source>
        <tissue evidence="3">Leaf</tissue>
    </source>
</reference>
<proteinExistence type="predicted"/>
<evidence type="ECO:0000313" key="3">
    <source>
        <dbReference type="RefSeq" id="XP_014492679.1"/>
    </source>
</evidence>
<protein>
    <submittedName>
        <fullName evidence="3">Uncharacterized protein LOC106755095</fullName>
    </submittedName>
</protein>
<evidence type="ECO:0000259" key="1">
    <source>
        <dbReference type="Pfam" id="PF07727"/>
    </source>
</evidence>
<dbReference type="InterPro" id="IPR013103">
    <property type="entry name" value="RVT_2"/>
</dbReference>